<dbReference type="EC" id="2.7.7.7" evidence="1 9"/>
<evidence type="ECO:0000256" key="1">
    <source>
        <dbReference type="ARBA" id="ARBA00012417"/>
    </source>
</evidence>
<evidence type="ECO:0000256" key="7">
    <source>
        <dbReference type="ARBA" id="ARBA00034754"/>
    </source>
</evidence>
<proteinExistence type="inferred from homology"/>
<feature type="domain" description="DNA polymerase III delta N-terminal" evidence="10">
    <location>
        <begin position="21"/>
        <end position="135"/>
    </location>
</feature>
<evidence type="ECO:0000256" key="8">
    <source>
        <dbReference type="ARBA" id="ARBA00049244"/>
    </source>
</evidence>
<dbReference type="Gene3D" id="1.20.272.10">
    <property type="match status" value="1"/>
</dbReference>
<dbReference type="Gene3D" id="1.10.8.60">
    <property type="match status" value="1"/>
</dbReference>
<evidence type="ECO:0000256" key="3">
    <source>
        <dbReference type="ARBA" id="ARBA00022679"/>
    </source>
</evidence>
<dbReference type="Gene3D" id="3.40.50.300">
    <property type="entry name" value="P-loop containing nucleotide triphosphate hydrolases"/>
    <property type="match status" value="1"/>
</dbReference>
<dbReference type="InterPro" id="IPR010372">
    <property type="entry name" value="DNA_pol3_delta_N"/>
</dbReference>
<dbReference type="SUPFAM" id="SSF52540">
    <property type="entry name" value="P-loop containing nucleoside triphosphate hydrolases"/>
    <property type="match status" value="1"/>
</dbReference>
<keyword evidence="6" id="KW-0239">DNA-directed DNA polymerase</keyword>
<dbReference type="PANTHER" id="PTHR34388">
    <property type="entry name" value="DNA POLYMERASE III SUBUNIT DELTA"/>
    <property type="match status" value="1"/>
</dbReference>
<gene>
    <name evidence="11" type="ORF">EV148_108129</name>
</gene>
<keyword evidence="3" id="KW-0808">Transferase</keyword>
<dbReference type="NCBIfam" id="TIGR01128">
    <property type="entry name" value="holA"/>
    <property type="match status" value="1"/>
</dbReference>
<dbReference type="Proteomes" id="UP000294862">
    <property type="component" value="Unassembled WGS sequence"/>
</dbReference>
<comment type="similarity">
    <text evidence="7">Belongs to the DNA polymerase HolA subunit family.</text>
</comment>
<dbReference type="AlphaFoldDB" id="A0A4R2I2I3"/>
<accession>A0A4R2I2I3</accession>
<evidence type="ECO:0000313" key="12">
    <source>
        <dbReference type="Proteomes" id="UP000294862"/>
    </source>
</evidence>
<reference evidence="11 12" key="1">
    <citation type="journal article" date="2015" name="Stand. Genomic Sci.">
        <title>Genomic Encyclopedia of Bacterial and Archaeal Type Strains, Phase III: the genomes of soil and plant-associated and newly described type strains.</title>
        <authorList>
            <person name="Whitman W.B."/>
            <person name="Woyke T."/>
            <person name="Klenk H.P."/>
            <person name="Zhou Y."/>
            <person name="Lilburn T.G."/>
            <person name="Beck B.J."/>
            <person name="De Vos P."/>
            <person name="Vandamme P."/>
            <person name="Eisen J.A."/>
            <person name="Garrity G."/>
            <person name="Hugenholtz P."/>
            <person name="Kyrpides N.C."/>
        </authorList>
    </citation>
    <scope>NUCLEOTIDE SEQUENCE [LARGE SCALE GENOMIC DNA]</scope>
    <source>
        <strain evidence="11 12">A3</strain>
    </source>
</reference>
<evidence type="ECO:0000256" key="5">
    <source>
        <dbReference type="ARBA" id="ARBA00022705"/>
    </source>
</evidence>
<evidence type="ECO:0000259" key="10">
    <source>
        <dbReference type="Pfam" id="PF06144"/>
    </source>
</evidence>
<keyword evidence="4" id="KW-0548">Nucleotidyltransferase</keyword>
<evidence type="ECO:0000256" key="2">
    <source>
        <dbReference type="ARBA" id="ARBA00017703"/>
    </source>
</evidence>
<dbReference type="PANTHER" id="PTHR34388:SF1">
    <property type="entry name" value="DNA POLYMERASE III SUBUNIT DELTA"/>
    <property type="match status" value="1"/>
</dbReference>
<comment type="caution">
    <text evidence="11">The sequence shown here is derived from an EMBL/GenBank/DDBJ whole genome shotgun (WGS) entry which is preliminary data.</text>
</comment>
<organism evidence="11 12">
    <name type="scientific">Dokdonella fugitiva</name>
    <dbReference type="NCBI Taxonomy" id="328517"/>
    <lineage>
        <taxon>Bacteria</taxon>
        <taxon>Pseudomonadati</taxon>
        <taxon>Pseudomonadota</taxon>
        <taxon>Gammaproteobacteria</taxon>
        <taxon>Lysobacterales</taxon>
        <taxon>Rhodanobacteraceae</taxon>
        <taxon>Dokdonella</taxon>
    </lineage>
</organism>
<evidence type="ECO:0000256" key="9">
    <source>
        <dbReference type="NCBIfam" id="TIGR01128"/>
    </source>
</evidence>
<dbReference type="Pfam" id="PF06144">
    <property type="entry name" value="DNA_pol3_delta"/>
    <property type="match status" value="1"/>
</dbReference>
<keyword evidence="12" id="KW-1185">Reference proteome</keyword>
<dbReference type="CDD" id="cd18138">
    <property type="entry name" value="HLD_clamp_pol_III_delta"/>
    <property type="match status" value="1"/>
</dbReference>
<dbReference type="OrthoDB" id="9770982at2"/>
<dbReference type="InterPro" id="IPR027417">
    <property type="entry name" value="P-loop_NTPase"/>
</dbReference>
<dbReference type="GO" id="GO:0006261">
    <property type="term" value="P:DNA-templated DNA replication"/>
    <property type="evidence" value="ECO:0007669"/>
    <property type="project" value="TreeGrafter"/>
</dbReference>
<dbReference type="EMBL" id="SLWQ01000008">
    <property type="protein sequence ID" value="TCO38291.1"/>
    <property type="molecule type" value="Genomic_DNA"/>
</dbReference>
<evidence type="ECO:0000256" key="4">
    <source>
        <dbReference type="ARBA" id="ARBA00022695"/>
    </source>
</evidence>
<dbReference type="GO" id="GO:0009360">
    <property type="term" value="C:DNA polymerase III complex"/>
    <property type="evidence" value="ECO:0007669"/>
    <property type="project" value="UniProtKB-UniRule"/>
</dbReference>
<protein>
    <recommendedName>
        <fullName evidence="2 9">DNA polymerase III subunit delta</fullName>
        <ecNumber evidence="1 9">2.7.7.7</ecNumber>
    </recommendedName>
</protein>
<dbReference type="RefSeq" id="WP_131999477.1">
    <property type="nucleotide sequence ID" value="NZ_SLWQ01000008.1"/>
</dbReference>
<dbReference type="SUPFAM" id="SSF48019">
    <property type="entry name" value="post-AAA+ oligomerization domain-like"/>
    <property type="match status" value="1"/>
</dbReference>
<dbReference type="GO" id="GO:0003887">
    <property type="term" value="F:DNA-directed DNA polymerase activity"/>
    <property type="evidence" value="ECO:0007669"/>
    <property type="project" value="UniProtKB-UniRule"/>
</dbReference>
<sequence>MSTTLAALRRQLAGPGLKPVYLIAGAEPLLVIEAADALRARAKELGYLEREVLDVEAGFDWNRLGDAARSMSLFASRRLIDLRLPSGRPGKDGAAALVDYCAAPPPDTVLLVTANDWSRKHEGAWTAAVERAGVLVAVWPLKREELPDWIGARAASRGLRLSIDAIALLADRVEGNLLAAAQEIDKLALLHAGQAVDADTLEASVADDARYDVFRLADAAIAGDAARALHIVAGLRAEGEELVPLLGWLLTQLRILLRLASAPNVDAALRSERIWPQAREGVFRRALKNSDRSHWERCLEQAGRIDRIVKGRDELQPIYAALGKLPDLTAWREANGWRELERLVAAIAGTRRAAFLLERA</sequence>
<name>A0A4R2I2I3_9GAMM</name>
<keyword evidence="5" id="KW-0235">DNA replication</keyword>
<dbReference type="GO" id="GO:0003677">
    <property type="term" value="F:DNA binding"/>
    <property type="evidence" value="ECO:0007669"/>
    <property type="project" value="InterPro"/>
</dbReference>
<evidence type="ECO:0000256" key="6">
    <source>
        <dbReference type="ARBA" id="ARBA00022932"/>
    </source>
</evidence>
<dbReference type="InterPro" id="IPR005790">
    <property type="entry name" value="DNA_polIII_delta"/>
</dbReference>
<dbReference type="InterPro" id="IPR008921">
    <property type="entry name" value="DNA_pol3_clamp-load_cplx_C"/>
</dbReference>
<evidence type="ECO:0000313" key="11">
    <source>
        <dbReference type="EMBL" id="TCO38291.1"/>
    </source>
</evidence>
<comment type="catalytic activity">
    <reaction evidence="8">
        <text>DNA(n) + a 2'-deoxyribonucleoside 5'-triphosphate = DNA(n+1) + diphosphate</text>
        <dbReference type="Rhea" id="RHEA:22508"/>
        <dbReference type="Rhea" id="RHEA-COMP:17339"/>
        <dbReference type="Rhea" id="RHEA-COMP:17340"/>
        <dbReference type="ChEBI" id="CHEBI:33019"/>
        <dbReference type="ChEBI" id="CHEBI:61560"/>
        <dbReference type="ChEBI" id="CHEBI:173112"/>
        <dbReference type="EC" id="2.7.7.7"/>
    </reaction>
</comment>